<dbReference type="Pfam" id="PF07992">
    <property type="entry name" value="Pyr_redox_2"/>
    <property type="match status" value="1"/>
</dbReference>
<evidence type="ECO:0000313" key="7">
    <source>
        <dbReference type="EMBL" id="OGK17743.1"/>
    </source>
</evidence>
<evidence type="ECO:0000256" key="3">
    <source>
        <dbReference type="ARBA" id="ARBA00023002"/>
    </source>
</evidence>
<evidence type="ECO:0000256" key="5">
    <source>
        <dbReference type="ARBA" id="ARBA00023284"/>
    </source>
</evidence>
<dbReference type="InterPro" id="IPR050097">
    <property type="entry name" value="Ferredoxin-NADP_redctase_2"/>
</dbReference>
<evidence type="ECO:0000256" key="2">
    <source>
        <dbReference type="ARBA" id="ARBA00022827"/>
    </source>
</evidence>
<protein>
    <recommendedName>
        <fullName evidence="6">FAD/NAD(P)-binding domain-containing protein</fullName>
    </recommendedName>
</protein>
<evidence type="ECO:0000256" key="1">
    <source>
        <dbReference type="ARBA" id="ARBA00022630"/>
    </source>
</evidence>
<keyword evidence="5" id="KW-0676">Redox-active center</keyword>
<reference evidence="7 8" key="1">
    <citation type="journal article" date="2016" name="Nat. Commun.">
        <title>Thousands of microbial genomes shed light on interconnected biogeochemical processes in an aquifer system.</title>
        <authorList>
            <person name="Anantharaman K."/>
            <person name="Brown C.T."/>
            <person name="Hug L.A."/>
            <person name="Sharon I."/>
            <person name="Castelle C.J."/>
            <person name="Probst A.J."/>
            <person name="Thomas B.C."/>
            <person name="Singh A."/>
            <person name="Wilkins M.J."/>
            <person name="Karaoz U."/>
            <person name="Brodie E.L."/>
            <person name="Williams K.H."/>
            <person name="Hubbard S.S."/>
            <person name="Banfield J.F."/>
        </authorList>
    </citation>
    <scope>NUCLEOTIDE SEQUENCE [LARGE SCALE GENOMIC DNA]</scope>
</reference>
<feature type="domain" description="FAD/NAD(P)-binding" evidence="6">
    <location>
        <begin position="4"/>
        <end position="318"/>
    </location>
</feature>
<accession>A0A1F7GFT7</accession>
<dbReference type="InterPro" id="IPR036188">
    <property type="entry name" value="FAD/NAD-bd_sf"/>
</dbReference>
<proteinExistence type="predicted"/>
<sequence>MTEKIIIIGGGPAGLAAAVYAARAELSPLVVAGSPPGGQLTLTSEVENYPGHDSILGPELVDKMRAQAQKFETRFIDDNVSSVSFKKGMHEITLSGGEKLTAQTILIATGASALWLGLESETRLRGAGVSACATCDGFFFKSKVVAVVGGGDTAMEEAQTLSKFASKVYIIHRKGEFRASKIMQKRVLENPKIEVLWNTEIVEVLGKDRVEGLKLKSTTSNTLTTDYSSLATNGLFLGIGHKPNTEFLKDSGVLLDEKGYVVTSGIYAWRAKRESTLDLPSSGINFAYQYSTSVDGVFAAGDVADFEFRQAGTAVGMGIAAVLEIERYLAGIEDL</sequence>
<dbReference type="InterPro" id="IPR023753">
    <property type="entry name" value="FAD/NAD-binding_dom"/>
</dbReference>
<dbReference type="GO" id="GO:0016668">
    <property type="term" value="F:oxidoreductase activity, acting on a sulfur group of donors, NAD(P) as acceptor"/>
    <property type="evidence" value="ECO:0007669"/>
    <property type="project" value="UniProtKB-ARBA"/>
</dbReference>
<dbReference type="Gene3D" id="3.50.50.60">
    <property type="entry name" value="FAD/NAD(P)-binding domain"/>
    <property type="match status" value="2"/>
</dbReference>
<dbReference type="PRINTS" id="PR00469">
    <property type="entry name" value="PNDRDTASEII"/>
</dbReference>
<gene>
    <name evidence="7" type="ORF">A2799_01880</name>
</gene>
<dbReference type="InterPro" id="IPR008255">
    <property type="entry name" value="Pyr_nucl-diS_OxRdtase_2_AS"/>
</dbReference>
<organism evidence="7 8">
    <name type="scientific">Candidatus Roizmanbacteria bacterium RIFCSPHIGHO2_01_FULL_39_24</name>
    <dbReference type="NCBI Taxonomy" id="1802032"/>
    <lineage>
        <taxon>Bacteria</taxon>
        <taxon>Candidatus Roizmaniibacteriota</taxon>
    </lineage>
</organism>
<comment type="caution">
    <text evidence="7">The sequence shown here is derived from an EMBL/GenBank/DDBJ whole genome shotgun (WGS) entry which is preliminary data.</text>
</comment>
<evidence type="ECO:0000313" key="8">
    <source>
        <dbReference type="Proteomes" id="UP000176850"/>
    </source>
</evidence>
<evidence type="ECO:0000256" key="4">
    <source>
        <dbReference type="ARBA" id="ARBA00023157"/>
    </source>
</evidence>
<name>A0A1F7GFT7_9BACT</name>
<evidence type="ECO:0000259" key="6">
    <source>
        <dbReference type="Pfam" id="PF07992"/>
    </source>
</evidence>
<dbReference type="SUPFAM" id="SSF51905">
    <property type="entry name" value="FAD/NAD(P)-binding domain"/>
    <property type="match status" value="1"/>
</dbReference>
<dbReference type="AlphaFoldDB" id="A0A1F7GFT7"/>
<dbReference type="Proteomes" id="UP000176850">
    <property type="component" value="Unassembled WGS sequence"/>
</dbReference>
<keyword evidence="4" id="KW-1015">Disulfide bond</keyword>
<dbReference type="EMBL" id="MFZH01000038">
    <property type="protein sequence ID" value="OGK17743.1"/>
    <property type="molecule type" value="Genomic_DNA"/>
</dbReference>
<dbReference type="PROSITE" id="PS00573">
    <property type="entry name" value="PYRIDINE_REDOX_2"/>
    <property type="match status" value="1"/>
</dbReference>
<keyword evidence="3" id="KW-0560">Oxidoreductase</keyword>
<keyword evidence="1" id="KW-0285">Flavoprotein</keyword>
<keyword evidence="2" id="KW-0274">FAD</keyword>
<dbReference type="PANTHER" id="PTHR48105">
    <property type="entry name" value="THIOREDOXIN REDUCTASE 1-RELATED-RELATED"/>
    <property type="match status" value="1"/>
</dbReference>
<dbReference type="PRINTS" id="PR00368">
    <property type="entry name" value="FADPNR"/>
</dbReference>